<evidence type="ECO:0008006" key="6">
    <source>
        <dbReference type="Google" id="ProtNLM"/>
    </source>
</evidence>
<dbReference type="Proteomes" id="UP000093391">
    <property type="component" value="Chromosome"/>
</dbReference>
<evidence type="ECO:0000313" key="4">
    <source>
        <dbReference type="EMBL" id="AOA58586.1"/>
    </source>
</evidence>
<sequence>MNKRLDINKKLTLVLLIGLLLNGCSKPMEHAENDAASPQAQQRTSNEINDTTPSPDPSVDTQPATTDKPQQILDASINPAEQYRRMVRQAGIDFTTQDLIKTTLAIDKLSLDAGGLVEQKNISYAVSEYKQQYIGDGKIKIFEKVEPFADIIVRIPSEKTAAYVNQLLPLMFFLNQQQYSAKRYELTLLEQKIQQTQRVEQNTPNPQRNEIDRLTQLEVNDRVRYSTIQLNIHQPATVRERIDIDIAAVTAQHGNSFWQRAWQGLYTGWYFILNLVIFLITIWPIYLIVVLLLLAYRLIKPYYNKFSTIRQHSNNQHNKPEDPKDNTKDQSL</sequence>
<dbReference type="KEGG" id="ala:BFG52_09630"/>
<protein>
    <recommendedName>
        <fullName evidence="6">DUF4349 domain-containing protein</fullName>
    </recommendedName>
</protein>
<organism evidence="4 5">
    <name type="scientific">Acinetobacter larvae</name>
    <dbReference type="NCBI Taxonomy" id="1789224"/>
    <lineage>
        <taxon>Bacteria</taxon>
        <taxon>Pseudomonadati</taxon>
        <taxon>Pseudomonadota</taxon>
        <taxon>Gammaproteobacteria</taxon>
        <taxon>Moraxellales</taxon>
        <taxon>Moraxellaceae</taxon>
        <taxon>Acinetobacter</taxon>
    </lineage>
</organism>
<reference evidence="4 5" key="1">
    <citation type="submission" date="2016-08" db="EMBL/GenBank/DDBJ databases">
        <authorList>
            <person name="Seilhamer J.J."/>
        </authorList>
    </citation>
    <scope>NUCLEOTIDE SEQUENCE [LARGE SCALE GENOMIC DNA]</scope>
    <source>
        <strain evidence="4 5">BRTC-1</strain>
    </source>
</reference>
<gene>
    <name evidence="4" type="ORF">BFG52_09630</name>
</gene>
<feature type="compositionally biased region" description="Polar residues" evidence="1">
    <location>
        <begin position="36"/>
        <end position="69"/>
    </location>
</feature>
<feature type="region of interest" description="Disordered" evidence="1">
    <location>
        <begin position="312"/>
        <end position="332"/>
    </location>
</feature>
<proteinExistence type="predicted"/>
<feature type="compositionally biased region" description="Basic and acidic residues" evidence="1">
    <location>
        <begin position="318"/>
        <end position="332"/>
    </location>
</feature>
<keyword evidence="2" id="KW-0472">Membrane</keyword>
<dbReference type="AlphaFoldDB" id="A0A1B2M064"/>
<keyword evidence="2" id="KW-1133">Transmembrane helix</keyword>
<evidence type="ECO:0000313" key="5">
    <source>
        <dbReference type="Proteomes" id="UP000093391"/>
    </source>
</evidence>
<feature type="signal peptide" evidence="3">
    <location>
        <begin position="1"/>
        <end position="30"/>
    </location>
</feature>
<accession>A0A1B2M064</accession>
<feature type="chain" id="PRO_5008539914" description="DUF4349 domain-containing protein" evidence="3">
    <location>
        <begin position="31"/>
        <end position="332"/>
    </location>
</feature>
<dbReference type="EMBL" id="CP016895">
    <property type="protein sequence ID" value="AOA58586.1"/>
    <property type="molecule type" value="Genomic_DNA"/>
</dbReference>
<feature type="region of interest" description="Disordered" evidence="1">
    <location>
        <begin position="30"/>
        <end position="74"/>
    </location>
</feature>
<keyword evidence="2" id="KW-0812">Transmembrane</keyword>
<evidence type="ECO:0000256" key="1">
    <source>
        <dbReference type="SAM" id="MobiDB-lite"/>
    </source>
</evidence>
<dbReference type="OrthoDB" id="6712586at2"/>
<feature type="transmembrane region" description="Helical" evidence="2">
    <location>
        <begin position="269"/>
        <end position="296"/>
    </location>
</feature>
<evidence type="ECO:0000256" key="3">
    <source>
        <dbReference type="SAM" id="SignalP"/>
    </source>
</evidence>
<dbReference type="STRING" id="1789224.BFG52_09630"/>
<keyword evidence="3" id="KW-0732">Signal</keyword>
<dbReference type="RefSeq" id="WP_067555309.1">
    <property type="nucleotide sequence ID" value="NZ_CP016895.1"/>
</dbReference>
<name>A0A1B2M064_9GAMM</name>
<keyword evidence="5" id="KW-1185">Reference proteome</keyword>
<evidence type="ECO:0000256" key="2">
    <source>
        <dbReference type="SAM" id="Phobius"/>
    </source>
</evidence>